<protein>
    <submittedName>
        <fullName evidence="1">Uncharacterized protein</fullName>
    </submittedName>
</protein>
<dbReference type="EMBL" id="GBRH01185187">
    <property type="protein sequence ID" value="JAE12709.1"/>
    <property type="molecule type" value="Transcribed_RNA"/>
</dbReference>
<organism evidence="1">
    <name type="scientific">Arundo donax</name>
    <name type="common">Giant reed</name>
    <name type="synonym">Donax arundinaceus</name>
    <dbReference type="NCBI Taxonomy" id="35708"/>
    <lineage>
        <taxon>Eukaryota</taxon>
        <taxon>Viridiplantae</taxon>
        <taxon>Streptophyta</taxon>
        <taxon>Embryophyta</taxon>
        <taxon>Tracheophyta</taxon>
        <taxon>Spermatophyta</taxon>
        <taxon>Magnoliopsida</taxon>
        <taxon>Liliopsida</taxon>
        <taxon>Poales</taxon>
        <taxon>Poaceae</taxon>
        <taxon>PACMAD clade</taxon>
        <taxon>Arundinoideae</taxon>
        <taxon>Arundineae</taxon>
        <taxon>Arundo</taxon>
    </lineage>
</organism>
<reference evidence="1" key="1">
    <citation type="submission" date="2014-09" db="EMBL/GenBank/DDBJ databases">
        <authorList>
            <person name="Magalhaes I.L.F."/>
            <person name="Oliveira U."/>
            <person name="Santos F.R."/>
            <person name="Vidigal T.H.D.A."/>
            <person name="Brescovit A.D."/>
            <person name="Santos A.J."/>
        </authorList>
    </citation>
    <scope>NUCLEOTIDE SEQUENCE</scope>
    <source>
        <tissue evidence="1">Shoot tissue taken approximately 20 cm above the soil surface</tissue>
    </source>
</reference>
<dbReference type="AlphaFoldDB" id="A0A0A9FN43"/>
<accession>A0A0A9FN43</accession>
<sequence length="16" mass="1580">MDCASAKSPASARATI</sequence>
<evidence type="ECO:0000313" key="1">
    <source>
        <dbReference type="EMBL" id="JAE12709.1"/>
    </source>
</evidence>
<name>A0A0A9FN43_ARUDO</name>
<reference evidence="1" key="2">
    <citation type="journal article" date="2015" name="Data Brief">
        <title>Shoot transcriptome of the giant reed, Arundo donax.</title>
        <authorList>
            <person name="Barrero R.A."/>
            <person name="Guerrero F.D."/>
            <person name="Moolhuijzen P."/>
            <person name="Goolsby J.A."/>
            <person name="Tidwell J."/>
            <person name="Bellgard S.E."/>
            <person name="Bellgard M.I."/>
        </authorList>
    </citation>
    <scope>NUCLEOTIDE SEQUENCE</scope>
    <source>
        <tissue evidence="1">Shoot tissue taken approximately 20 cm above the soil surface</tissue>
    </source>
</reference>
<proteinExistence type="predicted"/>